<accession>A0A368VFV7</accession>
<reference evidence="1 2" key="1">
    <citation type="submission" date="2018-07" db="EMBL/GenBank/DDBJ databases">
        <title>Freshwater and sediment microbial communities from various areas in North America, analyzing microbe dynamics in response to fracking.</title>
        <authorList>
            <person name="Lamendella R."/>
        </authorList>
    </citation>
    <scope>NUCLEOTIDE SEQUENCE [LARGE SCALE GENOMIC DNA]</scope>
    <source>
        <strain evidence="1 2">160A</strain>
    </source>
</reference>
<gene>
    <name evidence="1" type="ORF">DFO77_10319</name>
</gene>
<keyword evidence="2" id="KW-1185">Reference proteome</keyword>
<dbReference type="InterPro" id="IPR058060">
    <property type="entry name" value="HYC_CC_PP"/>
</dbReference>
<organism evidence="1 2">
    <name type="scientific">Marinilabilia salmonicolor</name>
    <dbReference type="NCBI Taxonomy" id="989"/>
    <lineage>
        <taxon>Bacteria</taxon>
        <taxon>Pseudomonadati</taxon>
        <taxon>Bacteroidota</taxon>
        <taxon>Bacteroidia</taxon>
        <taxon>Marinilabiliales</taxon>
        <taxon>Marinilabiliaceae</taxon>
        <taxon>Marinilabilia</taxon>
    </lineage>
</organism>
<dbReference type="InterPro" id="IPR058512">
    <property type="entry name" value="DUF8199"/>
</dbReference>
<evidence type="ECO:0000313" key="2">
    <source>
        <dbReference type="Proteomes" id="UP000252733"/>
    </source>
</evidence>
<protein>
    <submittedName>
        <fullName evidence="1">Uncharacterized protein</fullName>
    </submittedName>
</protein>
<dbReference type="Proteomes" id="UP000252733">
    <property type="component" value="Unassembled WGS sequence"/>
</dbReference>
<evidence type="ECO:0000313" key="1">
    <source>
        <dbReference type="EMBL" id="RCW38554.1"/>
    </source>
</evidence>
<dbReference type="AlphaFoldDB" id="A0A368VFV7"/>
<dbReference type="NCBIfam" id="NF047658">
    <property type="entry name" value="HYC_CC_PP"/>
    <property type="match status" value="1"/>
</dbReference>
<name>A0A368VFV7_9BACT</name>
<proteinExistence type="predicted"/>
<dbReference type="EMBL" id="QPIZ01000003">
    <property type="protein sequence ID" value="RCW38554.1"/>
    <property type="molecule type" value="Genomic_DNA"/>
</dbReference>
<dbReference type="Pfam" id="PF26622">
    <property type="entry name" value="DUF8199"/>
    <property type="match status" value="1"/>
</dbReference>
<sequence length="122" mass="13566">MLRTVTNIIMVALLLISTTGVTISKHYCDHDLISVELCGEHPCCDVEPCCETETEFLQVKNDFVASASNSILVFLFTAVLNDVSAEIDVTTPEKRLRSAVLPVFGPIHNIARRLALFQVYRL</sequence>
<comment type="caution">
    <text evidence="1">The sequence shown here is derived from an EMBL/GenBank/DDBJ whole genome shotgun (WGS) entry which is preliminary data.</text>
</comment>